<gene>
    <name evidence="1" type="ORF">C8F04DRAFT_877586</name>
</gene>
<protein>
    <submittedName>
        <fullName evidence="1">Uncharacterized protein</fullName>
    </submittedName>
</protein>
<evidence type="ECO:0000313" key="1">
    <source>
        <dbReference type="EMBL" id="KAJ7016411.1"/>
    </source>
</evidence>
<keyword evidence="2" id="KW-1185">Reference proteome</keyword>
<name>A0AAD6RW35_9AGAR</name>
<sequence>QLVAAVATVELPVGHWGNLIKILLGFIDTLNLRIATLQTIVICDSNGAFFLKPKILTPKANEILTAAIHGAHKKECLTRGPAHVVIYALYSLQFVCENF</sequence>
<organism evidence="1 2">
    <name type="scientific">Mycena alexandri</name>
    <dbReference type="NCBI Taxonomy" id="1745969"/>
    <lineage>
        <taxon>Eukaryota</taxon>
        <taxon>Fungi</taxon>
        <taxon>Dikarya</taxon>
        <taxon>Basidiomycota</taxon>
        <taxon>Agaricomycotina</taxon>
        <taxon>Agaricomycetes</taxon>
        <taxon>Agaricomycetidae</taxon>
        <taxon>Agaricales</taxon>
        <taxon>Marasmiineae</taxon>
        <taxon>Mycenaceae</taxon>
        <taxon>Mycena</taxon>
    </lineage>
</organism>
<feature type="non-terminal residue" evidence="1">
    <location>
        <position position="99"/>
    </location>
</feature>
<dbReference type="EMBL" id="JARJCM010000510">
    <property type="protein sequence ID" value="KAJ7016411.1"/>
    <property type="molecule type" value="Genomic_DNA"/>
</dbReference>
<reference evidence="1" key="1">
    <citation type="submission" date="2023-03" db="EMBL/GenBank/DDBJ databases">
        <title>Massive genome expansion in bonnet fungi (Mycena s.s.) driven by repeated elements and novel gene families across ecological guilds.</title>
        <authorList>
            <consortium name="Lawrence Berkeley National Laboratory"/>
            <person name="Harder C.B."/>
            <person name="Miyauchi S."/>
            <person name="Viragh M."/>
            <person name="Kuo A."/>
            <person name="Thoen E."/>
            <person name="Andreopoulos B."/>
            <person name="Lu D."/>
            <person name="Skrede I."/>
            <person name="Drula E."/>
            <person name="Henrissat B."/>
            <person name="Morin E."/>
            <person name="Kohler A."/>
            <person name="Barry K."/>
            <person name="LaButti K."/>
            <person name="Morin E."/>
            <person name="Salamov A."/>
            <person name="Lipzen A."/>
            <person name="Mereny Z."/>
            <person name="Hegedus B."/>
            <person name="Baldrian P."/>
            <person name="Stursova M."/>
            <person name="Weitz H."/>
            <person name="Taylor A."/>
            <person name="Grigoriev I.V."/>
            <person name="Nagy L.G."/>
            <person name="Martin F."/>
            <person name="Kauserud H."/>
        </authorList>
    </citation>
    <scope>NUCLEOTIDE SEQUENCE</scope>
    <source>
        <strain evidence="1">CBHHK200</strain>
    </source>
</reference>
<dbReference type="Proteomes" id="UP001218188">
    <property type="component" value="Unassembled WGS sequence"/>
</dbReference>
<dbReference type="Gene3D" id="1.25.10.10">
    <property type="entry name" value="Leucine-rich Repeat Variant"/>
    <property type="match status" value="1"/>
</dbReference>
<accession>A0AAD6RW35</accession>
<proteinExistence type="predicted"/>
<dbReference type="AlphaFoldDB" id="A0AAD6RW35"/>
<feature type="non-terminal residue" evidence="1">
    <location>
        <position position="1"/>
    </location>
</feature>
<dbReference type="InterPro" id="IPR011989">
    <property type="entry name" value="ARM-like"/>
</dbReference>
<comment type="caution">
    <text evidence="1">The sequence shown here is derived from an EMBL/GenBank/DDBJ whole genome shotgun (WGS) entry which is preliminary data.</text>
</comment>
<evidence type="ECO:0000313" key="2">
    <source>
        <dbReference type="Proteomes" id="UP001218188"/>
    </source>
</evidence>